<keyword evidence="11" id="KW-1185">Reference proteome</keyword>
<feature type="transmembrane region" description="Helical" evidence="8">
    <location>
        <begin position="486"/>
        <end position="513"/>
    </location>
</feature>
<organism evidence="10 11">
    <name type="scientific">Stylophora pistillata</name>
    <name type="common">Smooth cauliflower coral</name>
    <dbReference type="NCBI Taxonomy" id="50429"/>
    <lineage>
        <taxon>Eukaryota</taxon>
        <taxon>Metazoa</taxon>
        <taxon>Cnidaria</taxon>
        <taxon>Anthozoa</taxon>
        <taxon>Hexacorallia</taxon>
        <taxon>Scleractinia</taxon>
        <taxon>Astrocoeniina</taxon>
        <taxon>Pocilloporidae</taxon>
        <taxon>Stylophora</taxon>
    </lineage>
</organism>
<evidence type="ECO:0000256" key="5">
    <source>
        <dbReference type="ARBA" id="ARBA00023136"/>
    </source>
</evidence>
<feature type="region of interest" description="Disordered" evidence="7">
    <location>
        <begin position="850"/>
        <end position="869"/>
    </location>
</feature>
<feature type="transmembrane region" description="Helical" evidence="8">
    <location>
        <begin position="110"/>
        <end position="140"/>
    </location>
</feature>
<dbReference type="STRING" id="50429.A0A2B4RUK5"/>
<evidence type="ECO:0000256" key="7">
    <source>
        <dbReference type="SAM" id="MobiDB-lite"/>
    </source>
</evidence>
<feature type="chain" id="PRO_5013287428" evidence="9">
    <location>
        <begin position="23"/>
        <end position="869"/>
    </location>
</feature>
<evidence type="ECO:0000313" key="11">
    <source>
        <dbReference type="Proteomes" id="UP000225706"/>
    </source>
</evidence>
<feature type="transmembrane region" description="Helical" evidence="8">
    <location>
        <begin position="799"/>
        <end position="818"/>
    </location>
</feature>
<feature type="transmembrane region" description="Helical" evidence="8">
    <location>
        <begin position="440"/>
        <end position="465"/>
    </location>
</feature>
<reference evidence="11" key="1">
    <citation type="journal article" date="2017" name="bioRxiv">
        <title>Comparative analysis of the genomes of Stylophora pistillata and Acropora digitifera provides evidence for extensive differences between species of corals.</title>
        <authorList>
            <person name="Voolstra C.R."/>
            <person name="Li Y."/>
            <person name="Liew Y.J."/>
            <person name="Baumgarten S."/>
            <person name="Zoccola D."/>
            <person name="Flot J.-F."/>
            <person name="Tambutte S."/>
            <person name="Allemand D."/>
            <person name="Aranda M."/>
        </authorList>
    </citation>
    <scope>NUCLEOTIDE SEQUENCE [LARGE SCALE GENOMIC DNA]</scope>
</reference>
<dbReference type="OrthoDB" id="6229420at2759"/>
<evidence type="ECO:0000256" key="4">
    <source>
        <dbReference type="ARBA" id="ARBA00022989"/>
    </source>
</evidence>
<comment type="similarity">
    <text evidence="2">Belongs to the prominin family.</text>
</comment>
<keyword evidence="4 8" id="KW-1133">Transmembrane helix</keyword>
<feature type="signal peptide" evidence="9">
    <location>
        <begin position="1"/>
        <end position="22"/>
    </location>
</feature>
<comment type="subcellular location">
    <subcellularLocation>
        <location evidence="1">Membrane</location>
        <topology evidence="1">Multi-pass membrane protein</topology>
    </subcellularLocation>
</comment>
<evidence type="ECO:0000256" key="8">
    <source>
        <dbReference type="SAM" id="Phobius"/>
    </source>
</evidence>
<accession>A0A2B4RUK5</accession>
<evidence type="ECO:0000256" key="2">
    <source>
        <dbReference type="ARBA" id="ARBA00006058"/>
    </source>
</evidence>
<comment type="caution">
    <text evidence="10">The sequence shown here is derived from an EMBL/GenBank/DDBJ whole genome shotgun (WGS) entry which is preliminary data.</text>
</comment>
<protein>
    <submittedName>
        <fullName evidence="10">Prominin-1-A</fullName>
    </submittedName>
</protein>
<dbReference type="Proteomes" id="UP000225706">
    <property type="component" value="Unassembled WGS sequence"/>
</dbReference>
<dbReference type="AlphaFoldDB" id="A0A2B4RUK5"/>
<dbReference type="InterPro" id="IPR008795">
    <property type="entry name" value="Prominin"/>
</dbReference>
<feature type="transmembrane region" description="Helical" evidence="8">
    <location>
        <begin position="161"/>
        <end position="183"/>
    </location>
</feature>
<dbReference type="Pfam" id="PF05478">
    <property type="entry name" value="Prominin"/>
    <property type="match status" value="1"/>
</dbReference>
<dbReference type="PANTHER" id="PTHR22730:SF1">
    <property type="entry name" value="PROMININ-LIKE PROTEIN"/>
    <property type="match status" value="1"/>
</dbReference>
<evidence type="ECO:0000256" key="3">
    <source>
        <dbReference type="ARBA" id="ARBA00022692"/>
    </source>
</evidence>
<evidence type="ECO:0000313" key="10">
    <source>
        <dbReference type="EMBL" id="PFX20240.1"/>
    </source>
</evidence>
<sequence length="869" mass="95986">MSSPATTFLVLFFFCFVVYGSCETPTAPTAPTAPTVNGTKIKWNDNFEDTSSEGSDLKTKYDAKGLQPWYNFANSFIGTVLSKDPYGLLIKIKEDGLKEDVIKNDIIKSYAMGMIVCVGIGILFCVLMPIVGFCFCCCRCCGKCGGEMSQKERSNNGCKRAVFAVILTVITLLMFTGVLLTFVCNDRMSETVNEMQTNSDAIIDEAVKFINRTVGEVDKLLGVDFGFVINQLTTDITDEKLQSVVGDPLLKELDTVSLKPIEAVKNLAASTETMRNQLESIRNTSSSLSNSTTELQSGLDEVKTNLTEILKSCAKLPSIPGACNDTNPNDLATGANFTDLPDVSEQLKSVEDVVNEDFEKTANEGLAEVRDIPQKVINDTTDTRKDIRKMISNATSTVNKMRDDLKKIANDDVISKLEEYKTDTIPKAKKEAEKYDNYRWMAGVGLTCILLLVVVLMALGLMCGVCGHDKEASPTTRGTVSNLGGLSLMAAAGFCFIFASFLMLLTTICFIIGAPLQTVCEAVDSGKLYSEVVDNPRFWGDEGYLLSRTFFGANKSNIQFTIGGFIENCRQNKPLFKAGPFDQAFNISDRLDIKKLLGNDTTEQFDNLKVNLSDVNVFSNETRNSLIHLRDSGVDDIDFGAFLNETTKGITAVNLTAFAKNISDLGDAYQNAGNMFSGVNATYAAEAYRLGNKSHDTAQALRNLQEDVVKDMEIKSTLANNTLGKAEEAEKFLHTRSASNINKIVEGYTERVLGWGFQFTDHIEYLLNNQLAKCQPVANIYDATIVIICKQALYPFNGFWFSIGYCLFFFIPAIIFCVKLAKHYRRMDYESDFDQGLESEMFEMGGQHYPSAPPHYPAASEKKQWANPK</sequence>
<evidence type="ECO:0000256" key="9">
    <source>
        <dbReference type="SAM" id="SignalP"/>
    </source>
</evidence>
<evidence type="ECO:0000256" key="1">
    <source>
        <dbReference type="ARBA" id="ARBA00004141"/>
    </source>
</evidence>
<feature type="compositionally biased region" description="Basic and acidic residues" evidence="7">
    <location>
        <begin position="860"/>
        <end position="869"/>
    </location>
</feature>
<keyword evidence="5 8" id="KW-0472">Membrane</keyword>
<evidence type="ECO:0000256" key="6">
    <source>
        <dbReference type="ARBA" id="ARBA00023180"/>
    </source>
</evidence>
<proteinExistence type="inferred from homology"/>
<dbReference type="GO" id="GO:0016020">
    <property type="term" value="C:membrane"/>
    <property type="evidence" value="ECO:0007669"/>
    <property type="project" value="UniProtKB-SubCell"/>
</dbReference>
<keyword evidence="3 8" id="KW-0812">Transmembrane</keyword>
<keyword evidence="9" id="KW-0732">Signal</keyword>
<dbReference type="EMBL" id="LSMT01000325">
    <property type="protein sequence ID" value="PFX20240.1"/>
    <property type="molecule type" value="Genomic_DNA"/>
</dbReference>
<name>A0A2B4RUK5_STYPI</name>
<gene>
    <name evidence="10" type="primary">prom1a</name>
    <name evidence="10" type="ORF">AWC38_SpisGene15314</name>
</gene>
<dbReference type="PANTHER" id="PTHR22730">
    <property type="entry name" value="PROMININ PROM PROTEIN"/>
    <property type="match status" value="1"/>
</dbReference>
<keyword evidence="6" id="KW-0325">Glycoprotein</keyword>